<name>A0AAE1RV18_9SOLA</name>
<dbReference type="PANTHER" id="PTHR11373:SF4">
    <property type="entry name" value="DEOXYNUCLEOSIDE TRIPHOSPHATE TRIPHOSPHOHYDROLASE SAMHD1"/>
    <property type="match status" value="1"/>
</dbReference>
<protein>
    <submittedName>
        <fullName evidence="1">Uncharacterized protein</fullName>
    </submittedName>
</protein>
<dbReference type="GO" id="GO:0006203">
    <property type="term" value="P:dGTP catabolic process"/>
    <property type="evidence" value="ECO:0007669"/>
    <property type="project" value="TreeGrafter"/>
</dbReference>
<dbReference type="GO" id="GO:0005634">
    <property type="term" value="C:nucleus"/>
    <property type="evidence" value="ECO:0007669"/>
    <property type="project" value="TreeGrafter"/>
</dbReference>
<comment type="caution">
    <text evidence="1">The sequence shown here is derived from an EMBL/GenBank/DDBJ whole genome shotgun (WGS) entry which is preliminary data.</text>
</comment>
<dbReference type="Gene3D" id="1.10.3210.10">
    <property type="entry name" value="Hypothetical protein af1432"/>
    <property type="match status" value="1"/>
</dbReference>
<keyword evidence="2" id="KW-1185">Reference proteome</keyword>
<dbReference type="EMBL" id="JAVYJV010000012">
    <property type="protein sequence ID" value="KAK4357546.1"/>
    <property type="molecule type" value="Genomic_DNA"/>
</dbReference>
<dbReference type="PANTHER" id="PTHR11373">
    <property type="entry name" value="DEOXYNUCLEOSIDE TRIPHOSPHATE TRIPHOSPHOHYDROLASE"/>
    <property type="match status" value="1"/>
</dbReference>
<evidence type="ECO:0000313" key="1">
    <source>
        <dbReference type="EMBL" id="KAK4357546.1"/>
    </source>
</evidence>
<reference evidence="1" key="1">
    <citation type="submission" date="2023-12" db="EMBL/GenBank/DDBJ databases">
        <title>Genome assembly of Anisodus tanguticus.</title>
        <authorList>
            <person name="Wang Y.-J."/>
        </authorList>
    </citation>
    <scope>NUCLEOTIDE SEQUENCE</scope>
    <source>
        <strain evidence="1">KB-2021</strain>
        <tissue evidence="1">Leaf</tissue>
    </source>
</reference>
<organism evidence="1 2">
    <name type="scientific">Anisodus tanguticus</name>
    <dbReference type="NCBI Taxonomy" id="243964"/>
    <lineage>
        <taxon>Eukaryota</taxon>
        <taxon>Viridiplantae</taxon>
        <taxon>Streptophyta</taxon>
        <taxon>Embryophyta</taxon>
        <taxon>Tracheophyta</taxon>
        <taxon>Spermatophyta</taxon>
        <taxon>Magnoliopsida</taxon>
        <taxon>eudicotyledons</taxon>
        <taxon>Gunneridae</taxon>
        <taxon>Pentapetalae</taxon>
        <taxon>asterids</taxon>
        <taxon>lamiids</taxon>
        <taxon>Solanales</taxon>
        <taxon>Solanaceae</taxon>
        <taxon>Solanoideae</taxon>
        <taxon>Hyoscyameae</taxon>
        <taxon>Anisodus</taxon>
    </lineage>
</organism>
<dbReference type="SUPFAM" id="SSF109604">
    <property type="entry name" value="HD-domain/PDEase-like"/>
    <property type="match status" value="1"/>
</dbReference>
<proteinExistence type="predicted"/>
<evidence type="ECO:0000313" key="2">
    <source>
        <dbReference type="Proteomes" id="UP001291623"/>
    </source>
</evidence>
<dbReference type="AlphaFoldDB" id="A0AAE1RV18"/>
<gene>
    <name evidence="1" type="ORF">RND71_023156</name>
</gene>
<dbReference type="Gene3D" id="3.30.70.2760">
    <property type="match status" value="1"/>
</dbReference>
<sequence>MVYPGAVHSRFEHSLGVYWLPSDAVHRLKTCQAIELMVVDALIKANDHLQIASYINEPAQYWMDYDSFEKSHIKVDRVSHLLPACYQDMIVRVYTRKPELFNKDKGLSRHNLAVNSQTRKTVALIMQCMLTYDIEAKMRKMCKSV</sequence>
<dbReference type="GO" id="GO:0008832">
    <property type="term" value="F:dGTPase activity"/>
    <property type="evidence" value="ECO:0007669"/>
    <property type="project" value="TreeGrafter"/>
</dbReference>
<accession>A0AAE1RV18</accession>
<dbReference type="Proteomes" id="UP001291623">
    <property type="component" value="Unassembled WGS sequence"/>
</dbReference>
<dbReference type="InterPro" id="IPR050135">
    <property type="entry name" value="dGTPase-like"/>
</dbReference>